<comment type="function">
    <text evidence="1">Could be involved in insertion of integral membrane proteins into the membrane.</text>
</comment>
<name>F8ABR2_THEID</name>
<dbReference type="Pfam" id="PF01809">
    <property type="entry name" value="YidD"/>
    <property type="match status" value="1"/>
</dbReference>
<dbReference type="eggNOG" id="COG0759">
    <property type="taxonomic scope" value="Bacteria"/>
</dbReference>
<dbReference type="FunCoup" id="F8ABR2">
    <property type="interactions" value="263"/>
</dbReference>
<keyword evidence="1" id="KW-0997">Cell inner membrane</keyword>
<dbReference type="PATRIC" id="fig|667014.3.peg.656"/>
<dbReference type="NCBIfam" id="TIGR00278">
    <property type="entry name" value="membrane protein insertion efficiency factor YidD"/>
    <property type="match status" value="1"/>
</dbReference>
<dbReference type="KEGG" id="tid:Thein_0633"/>
<keyword evidence="3" id="KW-1185">Reference proteome</keyword>
<dbReference type="PANTHER" id="PTHR33383">
    <property type="entry name" value="MEMBRANE PROTEIN INSERTION EFFICIENCY FACTOR-RELATED"/>
    <property type="match status" value="1"/>
</dbReference>
<dbReference type="InParanoid" id="F8ABR2"/>
<dbReference type="HOGENOM" id="CLU_144811_2_2_0"/>
<dbReference type="AlphaFoldDB" id="F8ABR2"/>
<reference evidence="2 3" key="2">
    <citation type="journal article" date="2012" name="Stand. Genomic Sci.">
        <title>Complete genome sequence of the thermophilic sulfate-reducing ocean bacterium Thermodesulfatator indicus type strain (CIR29812(T)).</title>
        <authorList>
            <person name="Anderson I."/>
            <person name="Saunders E."/>
            <person name="Lapidus A."/>
            <person name="Nolan M."/>
            <person name="Lucas S."/>
            <person name="Tice H."/>
            <person name="Del Rio T.G."/>
            <person name="Cheng J.F."/>
            <person name="Han C."/>
            <person name="Tapia R."/>
            <person name="Goodwin L.A."/>
            <person name="Pitluck S."/>
            <person name="Liolios K."/>
            <person name="Mavromatis K."/>
            <person name="Pagani I."/>
            <person name="Ivanova N."/>
            <person name="Mikhailova N."/>
            <person name="Pati A."/>
            <person name="Chen A."/>
            <person name="Palaniappan K."/>
            <person name="Land M."/>
            <person name="Hauser L."/>
            <person name="Jeffries C.D."/>
            <person name="Chang Y.J."/>
            <person name="Brambilla E.M."/>
            <person name="Rohde M."/>
            <person name="Spring S."/>
            <person name="Goker M."/>
            <person name="Detter J.C."/>
            <person name="Woyke T."/>
            <person name="Bristow J."/>
            <person name="Eisen J.A."/>
            <person name="Markowitz V."/>
            <person name="Hugenholtz P."/>
            <person name="Kyrpides N.C."/>
            <person name="Klenk H.P."/>
        </authorList>
    </citation>
    <scope>NUCLEOTIDE SEQUENCE [LARGE SCALE GENOMIC DNA]</scope>
    <source>
        <strain evidence="3">DSM 15286 / JCM 11887 / CIR29812</strain>
    </source>
</reference>
<dbReference type="SMART" id="SM01234">
    <property type="entry name" value="Haemolytic"/>
    <property type="match status" value="1"/>
</dbReference>
<dbReference type="Proteomes" id="UP000006793">
    <property type="component" value="Chromosome"/>
</dbReference>
<dbReference type="PaxDb" id="667014-Thein_0633"/>
<reference evidence="3" key="1">
    <citation type="submission" date="2011-04" db="EMBL/GenBank/DDBJ databases">
        <title>The complete genome of Thermodesulfatator indicus DSM 15286.</title>
        <authorList>
            <person name="Lucas S."/>
            <person name="Copeland A."/>
            <person name="Lapidus A."/>
            <person name="Bruce D."/>
            <person name="Goodwin L."/>
            <person name="Pitluck S."/>
            <person name="Peters L."/>
            <person name="Kyrpides N."/>
            <person name="Mavromatis K."/>
            <person name="Pagani I."/>
            <person name="Ivanova N."/>
            <person name="Saunders L."/>
            <person name="Detter J.C."/>
            <person name="Tapia R."/>
            <person name="Han C."/>
            <person name="Land M."/>
            <person name="Hauser L."/>
            <person name="Markowitz V."/>
            <person name="Cheng J.-F."/>
            <person name="Hugenholtz P."/>
            <person name="Woyke T."/>
            <person name="Wu D."/>
            <person name="Spring S."/>
            <person name="Schroeder M."/>
            <person name="Brambilla E."/>
            <person name="Klenk H.-P."/>
            <person name="Eisen J.A."/>
        </authorList>
    </citation>
    <scope>NUCLEOTIDE SEQUENCE [LARGE SCALE GENOMIC DNA]</scope>
    <source>
        <strain evidence="3">DSM 15286 / JCM 11887 / CIR29812</strain>
    </source>
</reference>
<dbReference type="STRING" id="667014.Thein_0633"/>
<gene>
    <name evidence="2" type="ordered locus">Thein_0633</name>
</gene>
<dbReference type="InterPro" id="IPR002696">
    <property type="entry name" value="Membr_insert_effic_factor_YidD"/>
</dbReference>
<evidence type="ECO:0000256" key="1">
    <source>
        <dbReference type="HAMAP-Rule" id="MF_00386"/>
    </source>
</evidence>
<dbReference type="PANTHER" id="PTHR33383:SF1">
    <property type="entry name" value="MEMBRANE PROTEIN INSERTION EFFICIENCY FACTOR-RELATED"/>
    <property type="match status" value="1"/>
</dbReference>
<dbReference type="EMBL" id="CP002683">
    <property type="protein sequence ID" value="AEH44514.1"/>
    <property type="molecule type" value="Genomic_DNA"/>
</dbReference>
<accession>F8ABR2</accession>
<evidence type="ECO:0000313" key="2">
    <source>
        <dbReference type="EMBL" id="AEH44514.1"/>
    </source>
</evidence>
<evidence type="ECO:0000313" key="3">
    <source>
        <dbReference type="Proteomes" id="UP000006793"/>
    </source>
</evidence>
<keyword evidence="1" id="KW-1003">Cell membrane</keyword>
<protein>
    <recommendedName>
        <fullName evidence="1">Putative membrane protein insertion efficiency factor</fullName>
    </recommendedName>
</protein>
<dbReference type="RefSeq" id="WP_013907259.1">
    <property type="nucleotide sequence ID" value="NC_015681.1"/>
</dbReference>
<sequence>MRKIVIKVIKIYQLLLSPFLPQSCRFYPTCSHYAIESISKFGVIKGLILACFRLMRCHPLCKGGYDPVPERFPSLWPKKLNKGVISKWNETSL</sequence>
<dbReference type="OrthoDB" id="9801753at2"/>
<dbReference type="GO" id="GO:0005886">
    <property type="term" value="C:plasma membrane"/>
    <property type="evidence" value="ECO:0007669"/>
    <property type="project" value="UniProtKB-SubCell"/>
</dbReference>
<dbReference type="HAMAP" id="MF_00386">
    <property type="entry name" value="UPF0161_YidD"/>
    <property type="match status" value="1"/>
</dbReference>
<keyword evidence="1" id="KW-0472">Membrane</keyword>
<proteinExistence type="inferred from homology"/>
<comment type="similarity">
    <text evidence="1">Belongs to the UPF0161 family.</text>
</comment>
<comment type="subcellular location">
    <subcellularLocation>
        <location evidence="1">Cell inner membrane</location>
        <topology evidence="1">Peripheral membrane protein</topology>
        <orientation evidence="1">Cytoplasmic side</orientation>
    </subcellularLocation>
</comment>
<organism evidence="2 3">
    <name type="scientific">Thermodesulfatator indicus (strain DSM 15286 / JCM 11887 / CIR29812)</name>
    <dbReference type="NCBI Taxonomy" id="667014"/>
    <lineage>
        <taxon>Bacteria</taxon>
        <taxon>Pseudomonadati</taxon>
        <taxon>Thermodesulfobacteriota</taxon>
        <taxon>Thermodesulfobacteria</taxon>
        <taxon>Thermodesulfobacteriales</taxon>
        <taxon>Thermodesulfatatoraceae</taxon>
        <taxon>Thermodesulfatator</taxon>
    </lineage>
</organism>